<evidence type="ECO:0000313" key="4">
    <source>
        <dbReference type="Proteomes" id="UP000295573"/>
    </source>
</evidence>
<keyword evidence="4" id="KW-1185">Reference proteome</keyword>
<feature type="transmembrane region" description="Helical" evidence="2">
    <location>
        <begin position="109"/>
        <end position="131"/>
    </location>
</feature>
<keyword evidence="2" id="KW-1133">Transmembrane helix</keyword>
<feature type="region of interest" description="Disordered" evidence="1">
    <location>
        <begin position="1"/>
        <end position="49"/>
    </location>
</feature>
<feature type="compositionally biased region" description="Pro residues" evidence="1">
    <location>
        <begin position="13"/>
        <end position="28"/>
    </location>
</feature>
<evidence type="ECO:0008006" key="5">
    <source>
        <dbReference type="Google" id="ProtNLM"/>
    </source>
</evidence>
<sequence length="133" mass="13733">MNYGPRPEQNAHPGPPQPHPHPQQPGPDYPQHLWPPYAQQPVPAGPPAPPKGGALLGLAAMILGLAGLAAPLLPMNMDGFRQYAAFPFALPGIALAIAALTGHRGAKPLAAIGAILCALALAVGTFMVITFNF</sequence>
<comment type="caution">
    <text evidence="3">The sequence shown here is derived from an EMBL/GenBank/DDBJ whole genome shotgun (WGS) entry which is preliminary data.</text>
</comment>
<evidence type="ECO:0000256" key="1">
    <source>
        <dbReference type="SAM" id="MobiDB-lite"/>
    </source>
</evidence>
<protein>
    <recommendedName>
        <fullName evidence="5">DUF4190 domain-containing protein</fullName>
    </recommendedName>
</protein>
<accession>A0A4R2IFG1</accession>
<feature type="transmembrane region" description="Helical" evidence="2">
    <location>
        <begin position="85"/>
        <end position="103"/>
    </location>
</feature>
<feature type="transmembrane region" description="Helical" evidence="2">
    <location>
        <begin position="53"/>
        <end position="73"/>
    </location>
</feature>
<evidence type="ECO:0000313" key="3">
    <source>
        <dbReference type="EMBL" id="TCO42559.1"/>
    </source>
</evidence>
<dbReference type="AlphaFoldDB" id="A0A4R2IFG1"/>
<evidence type="ECO:0000256" key="2">
    <source>
        <dbReference type="SAM" id="Phobius"/>
    </source>
</evidence>
<organism evidence="3 4">
    <name type="scientific">Kribbella antiqua</name>
    <dbReference type="NCBI Taxonomy" id="2512217"/>
    <lineage>
        <taxon>Bacteria</taxon>
        <taxon>Bacillati</taxon>
        <taxon>Actinomycetota</taxon>
        <taxon>Actinomycetes</taxon>
        <taxon>Propionibacteriales</taxon>
        <taxon>Kribbellaceae</taxon>
        <taxon>Kribbella</taxon>
    </lineage>
</organism>
<dbReference type="Proteomes" id="UP000295573">
    <property type="component" value="Unassembled WGS sequence"/>
</dbReference>
<dbReference type="RefSeq" id="WP_132155470.1">
    <property type="nucleotide sequence ID" value="NZ_SLWR01000013.1"/>
</dbReference>
<keyword evidence="2" id="KW-0472">Membrane</keyword>
<keyword evidence="2" id="KW-0812">Transmembrane</keyword>
<name>A0A4R2IFG1_9ACTN</name>
<reference evidence="3 4" key="1">
    <citation type="journal article" date="2015" name="Stand. Genomic Sci.">
        <title>Genomic Encyclopedia of Bacterial and Archaeal Type Strains, Phase III: the genomes of soil and plant-associated and newly described type strains.</title>
        <authorList>
            <person name="Whitman W.B."/>
            <person name="Woyke T."/>
            <person name="Klenk H.P."/>
            <person name="Zhou Y."/>
            <person name="Lilburn T.G."/>
            <person name="Beck B.J."/>
            <person name="De Vos P."/>
            <person name="Vandamme P."/>
            <person name="Eisen J.A."/>
            <person name="Garrity G."/>
            <person name="Hugenholtz P."/>
            <person name="Kyrpides N.C."/>
        </authorList>
    </citation>
    <scope>NUCLEOTIDE SEQUENCE [LARGE SCALE GENOMIC DNA]</scope>
    <source>
        <strain evidence="3 4">VKM Ac-2541</strain>
    </source>
</reference>
<dbReference type="EMBL" id="SLWR01000013">
    <property type="protein sequence ID" value="TCO42559.1"/>
    <property type="molecule type" value="Genomic_DNA"/>
</dbReference>
<proteinExistence type="predicted"/>
<gene>
    <name evidence="3" type="ORF">EV646_113181</name>
</gene>